<evidence type="ECO:0000256" key="6">
    <source>
        <dbReference type="RuleBase" id="RU363076"/>
    </source>
</evidence>
<feature type="transmembrane region" description="Helical" evidence="6">
    <location>
        <begin position="12"/>
        <end position="34"/>
    </location>
</feature>
<dbReference type="EMBL" id="VBAK01000051">
    <property type="protein sequence ID" value="TMI92756.1"/>
    <property type="molecule type" value="Genomic_DNA"/>
</dbReference>
<evidence type="ECO:0000256" key="3">
    <source>
        <dbReference type="ARBA" id="ARBA00022692"/>
    </source>
</evidence>
<evidence type="ECO:0000313" key="8">
    <source>
        <dbReference type="Proteomes" id="UP000318509"/>
    </source>
</evidence>
<dbReference type="InterPro" id="IPR045214">
    <property type="entry name" value="Surf1/Surf4"/>
</dbReference>
<dbReference type="Proteomes" id="UP000318509">
    <property type="component" value="Unassembled WGS sequence"/>
</dbReference>
<comment type="caution">
    <text evidence="7">The sequence shown here is derived from an EMBL/GenBank/DDBJ whole genome shotgun (WGS) entry which is preliminary data.</text>
</comment>
<keyword evidence="3 6" id="KW-0812">Transmembrane</keyword>
<evidence type="ECO:0000256" key="5">
    <source>
        <dbReference type="ARBA" id="ARBA00023136"/>
    </source>
</evidence>
<protein>
    <recommendedName>
        <fullName evidence="6">SURF1-like protein</fullName>
    </recommendedName>
</protein>
<comment type="subcellular location">
    <subcellularLocation>
        <location evidence="6">Cell membrane</location>
        <topology evidence="6">Multi-pass membrane protein</topology>
    </subcellularLocation>
    <subcellularLocation>
        <location evidence="1">Membrane</location>
    </subcellularLocation>
</comment>
<dbReference type="GO" id="GO:0005886">
    <property type="term" value="C:plasma membrane"/>
    <property type="evidence" value="ECO:0007669"/>
    <property type="project" value="UniProtKB-SubCell"/>
</dbReference>
<dbReference type="PROSITE" id="PS50895">
    <property type="entry name" value="SURF1"/>
    <property type="match status" value="1"/>
</dbReference>
<dbReference type="PANTHER" id="PTHR23427:SF2">
    <property type="entry name" value="SURFEIT LOCUS PROTEIN 1"/>
    <property type="match status" value="1"/>
</dbReference>
<comment type="similarity">
    <text evidence="2 6">Belongs to the SURF1 family.</text>
</comment>
<dbReference type="CDD" id="cd06662">
    <property type="entry name" value="SURF1"/>
    <property type="match status" value="1"/>
</dbReference>
<sequence length="253" mass="27287">MPAEPRAAERRFAPSPAATIVALLLAALCVRLGFWQWHRGAERQEAWTRFARGAERLLDLDALDPAGVALFQRVRVTGRLDGAHQFLLDNRTHRGRAGYDVVTPLLRAGAPALLVDRGWVPFTGSRARLPDVTLGPNATIEPTAPVTLTGRIADLPSPGLASGRAAPGASATWPKVTSYPTSAELGAALAEPLAACILLLDPGESYGYVRDWQPPGLPPLRHFSYAIQWWIFAALALVGWAVLSTRARQAVRP</sequence>
<keyword evidence="5 6" id="KW-0472">Membrane</keyword>
<keyword evidence="4 6" id="KW-1133">Transmembrane helix</keyword>
<dbReference type="PANTHER" id="PTHR23427">
    <property type="entry name" value="SURFEIT LOCUS PROTEIN"/>
    <property type="match status" value="1"/>
</dbReference>
<evidence type="ECO:0000256" key="4">
    <source>
        <dbReference type="ARBA" id="ARBA00022989"/>
    </source>
</evidence>
<evidence type="ECO:0000313" key="7">
    <source>
        <dbReference type="EMBL" id="TMI92756.1"/>
    </source>
</evidence>
<reference evidence="7 8" key="1">
    <citation type="journal article" date="2019" name="Nat. Microbiol.">
        <title>Mediterranean grassland soil C-N compound turnover is dependent on rainfall and depth, and is mediated by genomically divergent microorganisms.</title>
        <authorList>
            <person name="Diamond S."/>
            <person name="Andeer P.F."/>
            <person name="Li Z."/>
            <person name="Crits-Christoph A."/>
            <person name="Burstein D."/>
            <person name="Anantharaman K."/>
            <person name="Lane K.R."/>
            <person name="Thomas B.C."/>
            <person name="Pan C."/>
            <person name="Northen T.R."/>
            <person name="Banfield J.F."/>
        </authorList>
    </citation>
    <scope>NUCLEOTIDE SEQUENCE [LARGE SCALE GENOMIC DNA]</scope>
    <source>
        <strain evidence="7">NP_3</strain>
    </source>
</reference>
<evidence type="ECO:0000256" key="2">
    <source>
        <dbReference type="ARBA" id="ARBA00007165"/>
    </source>
</evidence>
<accession>A0A537KB68</accession>
<dbReference type="InterPro" id="IPR002994">
    <property type="entry name" value="Surf1/Shy1"/>
</dbReference>
<gene>
    <name evidence="7" type="ORF">E6H00_02260</name>
</gene>
<proteinExistence type="inferred from homology"/>
<keyword evidence="6" id="KW-1003">Cell membrane</keyword>
<dbReference type="AlphaFoldDB" id="A0A537KB68"/>
<organism evidence="7 8">
    <name type="scientific">Candidatus Segetimicrobium genomatis</name>
    <dbReference type="NCBI Taxonomy" id="2569760"/>
    <lineage>
        <taxon>Bacteria</taxon>
        <taxon>Bacillati</taxon>
        <taxon>Candidatus Sysuimicrobiota</taxon>
        <taxon>Candidatus Sysuimicrobiia</taxon>
        <taxon>Candidatus Sysuimicrobiales</taxon>
        <taxon>Candidatus Segetimicrobiaceae</taxon>
        <taxon>Candidatus Segetimicrobium</taxon>
    </lineage>
</organism>
<name>A0A537KB68_9BACT</name>
<feature type="transmembrane region" description="Helical" evidence="6">
    <location>
        <begin position="223"/>
        <end position="243"/>
    </location>
</feature>
<dbReference type="Pfam" id="PF02104">
    <property type="entry name" value="SURF1"/>
    <property type="match status" value="1"/>
</dbReference>
<evidence type="ECO:0000256" key="1">
    <source>
        <dbReference type="ARBA" id="ARBA00004370"/>
    </source>
</evidence>